<dbReference type="InterPro" id="IPR029063">
    <property type="entry name" value="SAM-dependent_MTases_sf"/>
</dbReference>
<evidence type="ECO:0000313" key="9">
    <source>
        <dbReference type="EMBL" id="AII17135.1"/>
    </source>
</evidence>
<dbReference type="EMBL" id="KJ645900">
    <property type="protein sequence ID" value="AII17135.1"/>
    <property type="molecule type" value="Genomic_DNA"/>
</dbReference>
<name>A0A076FGC9_9VIRU</name>
<proteinExistence type="inferred from homology"/>
<dbReference type="PANTHER" id="PTHR12189:SF2">
    <property type="entry name" value="MRNA CAP GUANINE-N7 METHYLTRANSFERASE"/>
    <property type="match status" value="1"/>
</dbReference>
<gene>
    <name evidence="9" type="ORF">AaV_211</name>
</gene>
<evidence type="ECO:0000256" key="1">
    <source>
        <dbReference type="ARBA" id="ARBA00008556"/>
    </source>
</evidence>
<dbReference type="SUPFAM" id="SSF50249">
    <property type="entry name" value="Nucleic acid-binding proteins"/>
    <property type="match status" value="1"/>
</dbReference>
<evidence type="ECO:0000259" key="8">
    <source>
        <dbReference type="PROSITE" id="PS51562"/>
    </source>
</evidence>
<dbReference type="Gene3D" id="3.30.470.30">
    <property type="entry name" value="DNA ligase/mRNA capping enzyme"/>
    <property type="match status" value="1"/>
</dbReference>
<dbReference type="GO" id="GO:0004482">
    <property type="term" value="F:mRNA 5'-cap (guanine-N7-)-methyltransferase activity"/>
    <property type="evidence" value="ECO:0007669"/>
    <property type="project" value="InterPro"/>
</dbReference>
<dbReference type="InterPro" id="IPR039753">
    <property type="entry name" value="RG7MT1"/>
</dbReference>
<dbReference type="Pfam" id="PF03919">
    <property type="entry name" value="mRNA_cap_C"/>
    <property type="match status" value="1"/>
</dbReference>
<dbReference type="InterPro" id="IPR013846">
    <property type="entry name" value="mRNA_cap_enzyme_C"/>
</dbReference>
<keyword evidence="4" id="KW-0949">S-adenosyl-L-methionine</keyword>
<dbReference type="Proteomes" id="UP000028667">
    <property type="component" value="Segment"/>
</dbReference>
<keyword evidence="2" id="KW-0489">Methyltransferase</keyword>
<evidence type="ECO:0000256" key="6">
    <source>
        <dbReference type="ARBA" id="ARBA00022884"/>
    </source>
</evidence>
<evidence type="ECO:0000313" key="10">
    <source>
        <dbReference type="Proteomes" id="UP000028667"/>
    </source>
</evidence>
<dbReference type="SUPFAM" id="SSF53335">
    <property type="entry name" value="S-adenosyl-L-methionine-dependent methyltransferases"/>
    <property type="match status" value="1"/>
</dbReference>
<evidence type="ECO:0000256" key="3">
    <source>
        <dbReference type="ARBA" id="ARBA00022679"/>
    </source>
</evidence>
<keyword evidence="10" id="KW-1185">Reference proteome</keyword>
<dbReference type="OrthoDB" id="544at10239"/>
<keyword evidence="3" id="KW-0808">Transferase</keyword>
<dbReference type="GO" id="GO:0004484">
    <property type="term" value="F:mRNA guanylyltransferase activity"/>
    <property type="evidence" value="ECO:0007669"/>
    <property type="project" value="UniProtKB-EC"/>
</dbReference>
<protein>
    <submittedName>
        <fullName evidence="9">Putative mRNA capping enzyme</fullName>
    </submittedName>
</protein>
<dbReference type="KEGG" id="vg:20041659"/>
<dbReference type="RefSeq" id="YP_009052285.1">
    <property type="nucleotide sequence ID" value="NC_024697.1"/>
</dbReference>
<dbReference type="GeneID" id="20041659"/>
<dbReference type="InterPro" id="IPR012340">
    <property type="entry name" value="NA-bd_OB-fold"/>
</dbReference>
<comment type="catalytic activity">
    <reaction evidence="7">
        <text>a 5'-end diphospho-ribonucleoside in mRNA + GTP + H(+) = a 5'-end (5'-triphosphoguanosine)-ribonucleoside in mRNA + diphosphate</text>
        <dbReference type="Rhea" id="RHEA:67012"/>
        <dbReference type="Rhea" id="RHEA-COMP:17165"/>
        <dbReference type="Rhea" id="RHEA-COMP:17166"/>
        <dbReference type="ChEBI" id="CHEBI:15378"/>
        <dbReference type="ChEBI" id="CHEBI:33019"/>
        <dbReference type="ChEBI" id="CHEBI:37565"/>
        <dbReference type="ChEBI" id="CHEBI:167616"/>
        <dbReference type="ChEBI" id="CHEBI:167617"/>
        <dbReference type="EC" id="2.7.7.50"/>
    </reaction>
</comment>
<sequence length="910" mass="107775">MDNLIDNKTLKSIQSNTNSKLIINTNLTEFNRVISNCEKKILNENFKKVKFDSICFEITFDKYFIRILGNQYIKRFNNDNNFSNLPESVLEVKKYNVIDNGKIDTLNNIGFKNESYTTVSINDTGLQKAYESSVKKFRYSYYDSYMFNDLIINCIRFKPGEGKIPTFEKNKTNYEINITTNNSIDKEDLEFTINFILNESVRFSYYRKTLEDLEKVKVEYKKLKYNRLKTVTLTKERYFKFKEDIEEHDEDDDNLEHSYSVTTKADGMRMFGFIYDSYLYLNTDSEFILPIFTNIKFDAKFNGTIFDGEFIKELDKYYIFDLYYKSNENAFDLNFYERQKAIQDAIESVKSFDKYQVQTKEFKYINDETDLFIKCKNILENNYEYEIDGLVFTSTMTLNDLNNDVRKNKQKVFKWKDANFLSVDFKLKYNTKEEYIDEELTEGELNVYDLYLQYSNNTKALNFQVNIPIDYNAYMNGVTELEDGETKFIAFSPKNVSASQIKIERENSKTYCKKFDEDTNKYVTDYNQEIKNNNIVECIYRDNKWIPIRTRIDKERPNNFAIGIEVWKSLNVKGHNPITKEMIIGQTSIPEIDENQIVYYTQKEIYQDGRRVISDNVRKNDEKFRNFHRLIVKEKLFKDTQGKRLLDIGCGKLGDFPRIINYFEEYVGIDLSFDSIENGSDGAYYRILNNKDLKTKYNNNIPQNIKEKFILLVGNASLSFQDPETFKGDYEQVARTREIFAKPQQFDTVSSMFSMHYMFENAKTFNTLIENVTYNVKVGGFFTGVCFDGQRVFELLNDKKSVSIKTKVKDKDKDTTILKIKKCYKKKIFPNDIKSLGLTINVQVSSIGTPFDEYLVNFDLLEKELKKNGFRTIHMFPFEDYYNDQNTYKFTEEDQDYSFLNRSFIFQKVK</sequence>
<accession>A0A076FGC9</accession>
<keyword evidence="5" id="KW-0548">Nucleotidyltransferase</keyword>
<evidence type="ECO:0000256" key="7">
    <source>
        <dbReference type="ARBA" id="ARBA00044679"/>
    </source>
</evidence>
<dbReference type="SUPFAM" id="SSF56091">
    <property type="entry name" value="DNA ligase/mRNA capping enzyme, catalytic domain"/>
    <property type="match status" value="1"/>
</dbReference>
<evidence type="ECO:0000256" key="2">
    <source>
        <dbReference type="ARBA" id="ARBA00022603"/>
    </source>
</evidence>
<dbReference type="InterPro" id="IPR004971">
    <property type="entry name" value="mRNA_G-N7_MeTrfase_dom"/>
</dbReference>
<comment type="similarity">
    <text evidence="1">In the N-terminal section; belongs to the dsDNA virus mRNA guanylyltransferase family.</text>
</comment>
<dbReference type="Gene3D" id="2.40.50.140">
    <property type="entry name" value="Nucleic acid-binding proteins"/>
    <property type="match status" value="1"/>
</dbReference>
<reference evidence="9 10" key="1">
    <citation type="journal article" date="2014" name="Virology">
        <title>Genome of brown tide virus (AaV), the little giant of the Megaviridae, elucidates NCLDV genome expansion and host-virus coevolution.</title>
        <authorList>
            <person name="Moniruzzaman M."/>
            <person name="LeCleir G.R."/>
            <person name="Brown C.M."/>
            <person name="Gobler C.J."/>
            <person name="Bidle K.D."/>
            <person name="Wilson W.H."/>
            <person name="Wilhelm S.W."/>
        </authorList>
    </citation>
    <scope>NUCLEOTIDE SEQUENCE [LARGE SCALE GENOMIC DNA]</scope>
    <source>
        <strain evidence="9">BtV-01</strain>
    </source>
</reference>
<dbReference type="GO" id="GO:0003723">
    <property type="term" value="F:RNA binding"/>
    <property type="evidence" value="ECO:0007669"/>
    <property type="project" value="UniProtKB-KW"/>
</dbReference>
<organism evidence="9 10">
    <name type="scientific">Aureococcus anophagefferens virus</name>
    <dbReference type="NCBI Taxonomy" id="1474867"/>
    <lineage>
        <taxon>Viruses</taxon>
        <taxon>Varidnaviria</taxon>
        <taxon>Bamfordvirae</taxon>
        <taxon>Nucleocytoviricota</taxon>
        <taxon>Megaviricetes</taxon>
        <taxon>Imitervirales</taxon>
        <taxon>Schizomimiviridae</taxon>
        <taxon>Kratosvirus</taxon>
        <taxon>Kratosvirus quantuckense</taxon>
    </lineage>
</organism>
<dbReference type="Gene3D" id="3.40.50.150">
    <property type="entry name" value="Vaccinia Virus protein VP39"/>
    <property type="match status" value="1"/>
</dbReference>
<dbReference type="PROSITE" id="PS51562">
    <property type="entry name" value="RNA_CAP0_MT"/>
    <property type="match status" value="1"/>
</dbReference>
<evidence type="ECO:0000256" key="4">
    <source>
        <dbReference type="ARBA" id="ARBA00022691"/>
    </source>
</evidence>
<feature type="domain" description="MRNA cap 0 methyltransferase" evidence="8">
    <location>
        <begin position="619"/>
        <end position="909"/>
    </location>
</feature>
<evidence type="ECO:0000256" key="5">
    <source>
        <dbReference type="ARBA" id="ARBA00022695"/>
    </source>
</evidence>
<dbReference type="Pfam" id="PF03291">
    <property type="entry name" value="mRNA_G-N7_MeTrfase"/>
    <property type="match status" value="1"/>
</dbReference>
<dbReference type="PANTHER" id="PTHR12189">
    <property type="entry name" value="MRNA GUANINE-7- METHYLTRANSFERASE"/>
    <property type="match status" value="1"/>
</dbReference>
<keyword evidence="6" id="KW-0694">RNA-binding</keyword>